<accession>A0A1W5D4K6</accession>
<evidence type="ECO:0000313" key="2">
    <source>
        <dbReference type="Proteomes" id="UP000192927"/>
    </source>
</evidence>
<dbReference type="Proteomes" id="UP000192927">
    <property type="component" value="Unassembled WGS sequence"/>
</dbReference>
<sequence>MTEHAAWKGGNGKGMENEFRCVYLGGAFTVTDQTMKLWWMEKARKVRGRAQTMVMDWEGYERARGRWKSVVVRPAGVGSPLWKQNVVLKGLRWMLGDGLVVGVDELAEVMIEAVMPLDGGGGEKVVESKEIASRGRSLLARKAGGMGSER</sequence>
<proteinExistence type="predicted"/>
<reference evidence="2" key="1">
    <citation type="submission" date="2017-03" db="EMBL/GenBank/DDBJ databases">
        <authorList>
            <person name="Sharma R."/>
            <person name="Thines M."/>
        </authorList>
    </citation>
    <scope>NUCLEOTIDE SEQUENCE [LARGE SCALE GENOMIC DNA]</scope>
</reference>
<protein>
    <submittedName>
        <fullName evidence="1">Uncharacterized protein</fullName>
    </submittedName>
</protein>
<dbReference type="AlphaFoldDB" id="A0A1W5D4K6"/>
<evidence type="ECO:0000313" key="1">
    <source>
        <dbReference type="EMBL" id="SLM38016.1"/>
    </source>
</evidence>
<organism evidence="1 2">
    <name type="scientific">Lasallia pustulata</name>
    <dbReference type="NCBI Taxonomy" id="136370"/>
    <lineage>
        <taxon>Eukaryota</taxon>
        <taxon>Fungi</taxon>
        <taxon>Dikarya</taxon>
        <taxon>Ascomycota</taxon>
        <taxon>Pezizomycotina</taxon>
        <taxon>Lecanoromycetes</taxon>
        <taxon>OSLEUM clade</taxon>
        <taxon>Umbilicariomycetidae</taxon>
        <taxon>Umbilicariales</taxon>
        <taxon>Umbilicariaceae</taxon>
        <taxon>Lasallia</taxon>
    </lineage>
</organism>
<keyword evidence="2" id="KW-1185">Reference proteome</keyword>
<name>A0A1W5D4K6_9LECA</name>
<dbReference type="EMBL" id="FWEW01002106">
    <property type="protein sequence ID" value="SLM38016.1"/>
    <property type="molecule type" value="Genomic_DNA"/>
</dbReference>